<dbReference type="EMBL" id="JANAVB010004599">
    <property type="protein sequence ID" value="KAJ6848681.1"/>
    <property type="molecule type" value="Genomic_DNA"/>
</dbReference>
<dbReference type="Proteomes" id="UP001140949">
    <property type="component" value="Unassembled WGS sequence"/>
</dbReference>
<accession>A0AAX6I6R7</accession>
<dbReference type="AlphaFoldDB" id="A0AAX6I6R7"/>
<sequence length="53" mass="6503">MKFLSVSRRAIALESSPIQDIMYRYRLLKHLHVVSLMSYYVIFRDERERKRAE</sequence>
<protein>
    <submittedName>
        <fullName evidence="1">Uncharacterized protein</fullName>
    </submittedName>
</protein>
<reference evidence="1" key="2">
    <citation type="submission" date="2023-04" db="EMBL/GenBank/DDBJ databases">
        <authorList>
            <person name="Bruccoleri R.E."/>
            <person name="Oakeley E.J."/>
            <person name="Faust A.-M."/>
            <person name="Dessus-Babus S."/>
            <person name="Altorfer M."/>
            <person name="Burckhardt D."/>
            <person name="Oertli M."/>
            <person name="Naumann U."/>
            <person name="Petersen F."/>
            <person name="Wong J."/>
        </authorList>
    </citation>
    <scope>NUCLEOTIDE SEQUENCE</scope>
    <source>
        <strain evidence="1">GSM-AAB239-AS_SAM_17_03QT</strain>
        <tissue evidence="1">Leaf</tissue>
    </source>
</reference>
<evidence type="ECO:0000313" key="1">
    <source>
        <dbReference type="EMBL" id="KAJ6848681.1"/>
    </source>
</evidence>
<evidence type="ECO:0000313" key="2">
    <source>
        <dbReference type="Proteomes" id="UP001140949"/>
    </source>
</evidence>
<organism evidence="1 2">
    <name type="scientific">Iris pallida</name>
    <name type="common">Sweet iris</name>
    <dbReference type="NCBI Taxonomy" id="29817"/>
    <lineage>
        <taxon>Eukaryota</taxon>
        <taxon>Viridiplantae</taxon>
        <taxon>Streptophyta</taxon>
        <taxon>Embryophyta</taxon>
        <taxon>Tracheophyta</taxon>
        <taxon>Spermatophyta</taxon>
        <taxon>Magnoliopsida</taxon>
        <taxon>Liliopsida</taxon>
        <taxon>Asparagales</taxon>
        <taxon>Iridaceae</taxon>
        <taxon>Iridoideae</taxon>
        <taxon>Irideae</taxon>
        <taxon>Iris</taxon>
    </lineage>
</organism>
<name>A0AAX6I6R7_IRIPA</name>
<reference evidence="1" key="1">
    <citation type="journal article" date="2023" name="GigaByte">
        <title>Genome assembly of the bearded iris, Iris pallida Lam.</title>
        <authorList>
            <person name="Bruccoleri R.E."/>
            <person name="Oakeley E.J."/>
            <person name="Faust A.M.E."/>
            <person name="Altorfer M."/>
            <person name="Dessus-Babus S."/>
            <person name="Burckhardt D."/>
            <person name="Oertli M."/>
            <person name="Naumann U."/>
            <person name="Petersen F."/>
            <person name="Wong J."/>
        </authorList>
    </citation>
    <scope>NUCLEOTIDE SEQUENCE</scope>
    <source>
        <strain evidence="1">GSM-AAB239-AS_SAM_17_03QT</strain>
    </source>
</reference>
<proteinExistence type="predicted"/>
<comment type="caution">
    <text evidence="1">The sequence shown here is derived from an EMBL/GenBank/DDBJ whole genome shotgun (WGS) entry which is preliminary data.</text>
</comment>
<keyword evidence="2" id="KW-1185">Reference proteome</keyword>
<gene>
    <name evidence="1" type="ORF">M6B38_275690</name>
</gene>